<dbReference type="GO" id="GO:0004553">
    <property type="term" value="F:hydrolase activity, hydrolyzing O-glycosyl compounds"/>
    <property type="evidence" value="ECO:0007669"/>
    <property type="project" value="InterPro"/>
</dbReference>
<feature type="region of interest" description="Disordered" evidence="1">
    <location>
        <begin position="267"/>
        <end position="304"/>
    </location>
</feature>
<dbReference type="InterPro" id="IPR013320">
    <property type="entry name" value="ConA-like_dom_sf"/>
</dbReference>
<keyword evidence="5" id="KW-1185">Reference proteome</keyword>
<name>A0A9P3HMM9_9FUNG</name>
<dbReference type="Proteomes" id="UP000827284">
    <property type="component" value="Unassembled WGS sequence"/>
</dbReference>
<dbReference type="GO" id="GO:0005975">
    <property type="term" value="P:carbohydrate metabolic process"/>
    <property type="evidence" value="ECO:0007669"/>
    <property type="project" value="InterPro"/>
</dbReference>
<accession>A0A9P3HMM9</accession>
<evidence type="ECO:0000256" key="2">
    <source>
        <dbReference type="SAM" id="SignalP"/>
    </source>
</evidence>
<feature type="signal peptide" evidence="2">
    <location>
        <begin position="1"/>
        <end position="23"/>
    </location>
</feature>
<dbReference type="PROSITE" id="PS51762">
    <property type="entry name" value="GH16_2"/>
    <property type="match status" value="1"/>
</dbReference>
<evidence type="ECO:0000313" key="5">
    <source>
        <dbReference type="Proteomes" id="UP000827284"/>
    </source>
</evidence>
<organism evidence="4 5">
    <name type="scientific">Entomortierella parvispora</name>
    <dbReference type="NCBI Taxonomy" id="205924"/>
    <lineage>
        <taxon>Eukaryota</taxon>
        <taxon>Fungi</taxon>
        <taxon>Fungi incertae sedis</taxon>
        <taxon>Mucoromycota</taxon>
        <taxon>Mortierellomycotina</taxon>
        <taxon>Mortierellomycetes</taxon>
        <taxon>Mortierellales</taxon>
        <taxon>Mortierellaceae</taxon>
        <taxon>Entomortierella</taxon>
    </lineage>
</organism>
<evidence type="ECO:0000259" key="3">
    <source>
        <dbReference type="PROSITE" id="PS51762"/>
    </source>
</evidence>
<protein>
    <submittedName>
        <fullName evidence="4">Endo-1,3-1,4-beta-glycanase ExoK</fullName>
    </submittedName>
</protein>
<gene>
    <name evidence="4" type="ORF">EMPS_11382</name>
</gene>
<dbReference type="Pfam" id="PF00722">
    <property type="entry name" value="Glyco_hydro_16"/>
    <property type="match status" value="1"/>
</dbReference>
<sequence length="322" mass="35674">MKTPTIVSALATLAIASLPLTEARRGFHEPLNNHNNFIVAHGWGPERWGCAFTRTQVHETGAGTQITIGKDSDLKPYSCGELIYREEGLGYGFYSIDMIASNVVGQVTSFFLIANGDTEIDIELTGLNNKVGWMNIWHDRKQNPVVIGLPFDASQDWHNYQFEWREDYIAWSVDGKVVLNRTDIPTTPPHKANYKLAINSWTQVQKEEKIAWAGKFEYPTDGKIPQAQFRNMKFLPATATQSAKEMEMRAGGKAESGNRTRVAFEDDGQDVDNMSEGPAKKQVKAPLGEEPKKKKSAAKKTSESNGALASLAFTFAAAVAFI</sequence>
<evidence type="ECO:0000256" key="1">
    <source>
        <dbReference type="SAM" id="MobiDB-lite"/>
    </source>
</evidence>
<reference evidence="4" key="1">
    <citation type="submission" date="2021-11" db="EMBL/GenBank/DDBJ databases">
        <authorList>
            <person name="Herlambang A."/>
            <person name="Guo Y."/>
            <person name="Takashima Y."/>
            <person name="Nishizawa T."/>
        </authorList>
    </citation>
    <scope>NUCLEOTIDE SEQUENCE</scope>
    <source>
        <strain evidence="4">E1425</strain>
    </source>
</reference>
<keyword evidence="2" id="KW-0732">Signal</keyword>
<dbReference type="InterPro" id="IPR000757">
    <property type="entry name" value="Beta-glucanase-like"/>
</dbReference>
<feature type="domain" description="GH16" evidence="3">
    <location>
        <begin position="11"/>
        <end position="221"/>
    </location>
</feature>
<dbReference type="SUPFAM" id="SSF49899">
    <property type="entry name" value="Concanavalin A-like lectins/glucanases"/>
    <property type="match status" value="1"/>
</dbReference>
<evidence type="ECO:0000313" key="4">
    <source>
        <dbReference type="EMBL" id="GJJ79023.1"/>
    </source>
</evidence>
<dbReference type="Gene3D" id="2.60.120.200">
    <property type="match status" value="1"/>
</dbReference>
<dbReference type="EMBL" id="BQFW01000015">
    <property type="protein sequence ID" value="GJJ79023.1"/>
    <property type="molecule type" value="Genomic_DNA"/>
</dbReference>
<dbReference type="AlphaFoldDB" id="A0A9P3HMM9"/>
<comment type="caution">
    <text evidence="4">The sequence shown here is derived from an EMBL/GenBank/DDBJ whole genome shotgun (WGS) entry which is preliminary data.</text>
</comment>
<dbReference type="OrthoDB" id="25131at2759"/>
<reference evidence="4" key="2">
    <citation type="journal article" date="2022" name="Microbiol. Resour. Announc.">
        <title>Whole-Genome Sequence of Entomortierella parvispora E1425, a Mucoromycotan Fungus Associated with Burkholderiaceae-Related Endosymbiotic Bacteria.</title>
        <authorList>
            <person name="Herlambang A."/>
            <person name="Guo Y."/>
            <person name="Takashima Y."/>
            <person name="Narisawa K."/>
            <person name="Ohta H."/>
            <person name="Nishizawa T."/>
        </authorList>
    </citation>
    <scope>NUCLEOTIDE SEQUENCE</scope>
    <source>
        <strain evidence="4">E1425</strain>
    </source>
</reference>
<feature type="chain" id="PRO_5040286036" evidence="2">
    <location>
        <begin position="24"/>
        <end position="322"/>
    </location>
</feature>
<proteinExistence type="predicted"/>